<protein>
    <submittedName>
        <fullName evidence="1">Uncharacterized protein</fullName>
    </submittedName>
</protein>
<gene>
    <name evidence="1" type="ORF">VFPPC_15735</name>
</gene>
<sequence length="134" mass="14787">MCNVCCHQNLTHPIAQYGGVSSRGTEQRRDIASDGPNPSLFVQACCEANHFPRRQVSANLREQAAPDRGKSSLALNFSFGYQCNGVPKCRQPRVTDYFVLSSKSHSIQNEHNETGDPARCVGCHTEIHLTSNVK</sequence>
<name>A0A179FQH1_METCM</name>
<evidence type="ECO:0000313" key="2">
    <source>
        <dbReference type="Proteomes" id="UP000078397"/>
    </source>
</evidence>
<dbReference type="GeneID" id="28857482"/>
<dbReference type="RefSeq" id="XP_018144682.1">
    <property type="nucleotide sequence ID" value="XM_018293488.1"/>
</dbReference>
<accession>A0A179FQH1</accession>
<dbReference type="Proteomes" id="UP000078397">
    <property type="component" value="Unassembled WGS sequence"/>
</dbReference>
<keyword evidence="2" id="KW-1185">Reference proteome</keyword>
<dbReference type="AlphaFoldDB" id="A0A179FQH1"/>
<evidence type="ECO:0000313" key="1">
    <source>
        <dbReference type="EMBL" id="OAQ67832.1"/>
    </source>
</evidence>
<dbReference type="EMBL" id="LSBJ02000003">
    <property type="protein sequence ID" value="OAQ67832.1"/>
    <property type="molecule type" value="Genomic_DNA"/>
</dbReference>
<proteinExistence type="predicted"/>
<comment type="caution">
    <text evidence="1">The sequence shown here is derived from an EMBL/GenBank/DDBJ whole genome shotgun (WGS) entry which is preliminary data.</text>
</comment>
<reference evidence="1 2" key="1">
    <citation type="journal article" date="2016" name="PLoS Pathog.">
        <title>Biosynthesis of antibiotic leucinostatins in bio-control fungus Purpureocillium lilacinum and their inhibition on phytophthora revealed by genome mining.</title>
        <authorList>
            <person name="Wang G."/>
            <person name="Liu Z."/>
            <person name="Lin R."/>
            <person name="Li E."/>
            <person name="Mao Z."/>
            <person name="Ling J."/>
            <person name="Yang Y."/>
            <person name="Yin W.B."/>
            <person name="Xie B."/>
        </authorList>
    </citation>
    <scope>NUCLEOTIDE SEQUENCE [LARGE SCALE GENOMIC DNA]</scope>
    <source>
        <strain evidence="1">170</strain>
    </source>
</reference>
<organism evidence="1 2">
    <name type="scientific">Pochonia chlamydosporia 170</name>
    <dbReference type="NCBI Taxonomy" id="1380566"/>
    <lineage>
        <taxon>Eukaryota</taxon>
        <taxon>Fungi</taxon>
        <taxon>Dikarya</taxon>
        <taxon>Ascomycota</taxon>
        <taxon>Pezizomycotina</taxon>
        <taxon>Sordariomycetes</taxon>
        <taxon>Hypocreomycetidae</taxon>
        <taxon>Hypocreales</taxon>
        <taxon>Clavicipitaceae</taxon>
        <taxon>Pochonia</taxon>
    </lineage>
</organism>
<dbReference type="KEGG" id="pchm:VFPPC_15735"/>